<evidence type="ECO:0000256" key="1">
    <source>
        <dbReference type="ARBA" id="ARBA00004123"/>
    </source>
</evidence>
<dbReference type="Gene3D" id="1.10.10.60">
    <property type="entry name" value="Homeodomain-like"/>
    <property type="match status" value="1"/>
</dbReference>
<evidence type="ECO:0000256" key="2">
    <source>
        <dbReference type="ARBA" id="ARBA00023125"/>
    </source>
</evidence>
<dbReference type="InterPro" id="IPR036397">
    <property type="entry name" value="RNaseH_sf"/>
</dbReference>
<dbReference type="InterPro" id="IPR009057">
    <property type="entry name" value="Homeodomain-like_sf"/>
</dbReference>
<dbReference type="PANTHER" id="PTHR19303">
    <property type="entry name" value="TRANSPOSON"/>
    <property type="match status" value="1"/>
</dbReference>
<dbReference type="Proteomes" id="UP001162162">
    <property type="component" value="Unassembled WGS sequence"/>
</dbReference>
<dbReference type="Pfam" id="PF05225">
    <property type="entry name" value="HTH_psq"/>
    <property type="match status" value="1"/>
</dbReference>
<comment type="subcellular location">
    <subcellularLocation>
        <location evidence="1">Nucleus</location>
    </subcellularLocation>
</comment>
<feature type="compositionally biased region" description="Basic and acidic residues" evidence="4">
    <location>
        <begin position="44"/>
        <end position="59"/>
    </location>
</feature>
<comment type="caution">
    <text evidence="6">The sequence shown here is derived from an EMBL/GenBank/DDBJ whole genome shotgun (WGS) entry which is preliminary data.</text>
</comment>
<evidence type="ECO:0000313" key="7">
    <source>
        <dbReference type="Proteomes" id="UP001162162"/>
    </source>
</evidence>
<proteinExistence type="predicted"/>
<dbReference type="InterPro" id="IPR006600">
    <property type="entry name" value="HTH_CenpB_DNA-bd_dom"/>
</dbReference>
<dbReference type="Pfam" id="PF03184">
    <property type="entry name" value="DDE_1"/>
    <property type="match status" value="1"/>
</dbReference>
<dbReference type="InterPro" id="IPR007889">
    <property type="entry name" value="HTH_Psq"/>
</dbReference>
<dbReference type="PROSITE" id="PS51253">
    <property type="entry name" value="HTH_CENPB"/>
    <property type="match status" value="1"/>
</dbReference>
<evidence type="ECO:0000313" key="6">
    <source>
        <dbReference type="EMBL" id="KAJ8949447.1"/>
    </source>
</evidence>
<evidence type="ECO:0000256" key="4">
    <source>
        <dbReference type="SAM" id="MobiDB-lite"/>
    </source>
</evidence>
<dbReference type="InterPro" id="IPR004875">
    <property type="entry name" value="DDE_SF_endonuclease_dom"/>
</dbReference>
<protein>
    <recommendedName>
        <fullName evidence="5">HTH CENPB-type domain-containing protein</fullName>
    </recommendedName>
</protein>
<evidence type="ECO:0000256" key="3">
    <source>
        <dbReference type="ARBA" id="ARBA00023242"/>
    </source>
</evidence>
<keyword evidence="3" id="KW-0539">Nucleus</keyword>
<dbReference type="PANTHER" id="PTHR19303:SF74">
    <property type="entry name" value="POGO TRANSPOSABLE ELEMENT WITH KRAB DOMAIN"/>
    <property type="match status" value="1"/>
</dbReference>
<dbReference type="AlphaFoldDB" id="A0AAV8YG44"/>
<dbReference type="GO" id="GO:0005634">
    <property type="term" value="C:nucleus"/>
    <property type="evidence" value="ECO:0007669"/>
    <property type="project" value="UniProtKB-SubCell"/>
</dbReference>
<organism evidence="6 7">
    <name type="scientific">Aromia moschata</name>
    <dbReference type="NCBI Taxonomy" id="1265417"/>
    <lineage>
        <taxon>Eukaryota</taxon>
        <taxon>Metazoa</taxon>
        <taxon>Ecdysozoa</taxon>
        <taxon>Arthropoda</taxon>
        <taxon>Hexapoda</taxon>
        <taxon>Insecta</taxon>
        <taxon>Pterygota</taxon>
        <taxon>Neoptera</taxon>
        <taxon>Endopterygota</taxon>
        <taxon>Coleoptera</taxon>
        <taxon>Polyphaga</taxon>
        <taxon>Cucujiformia</taxon>
        <taxon>Chrysomeloidea</taxon>
        <taxon>Cerambycidae</taxon>
        <taxon>Cerambycinae</taxon>
        <taxon>Callichromatini</taxon>
        <taxon>Aromia</taxon>
    </lineage>
</organism>
<dbReference type="EMBL" id="JAPWTK010000118">
    <property type="protein sequence ID" value="KAJ8949447.1"/>
    <property type="molecule type" value="Genomic_DNA"/>
</dbReference>
<feature type="domain" description="HTH CENPB-type" evidence="5">
    <location>
        <begin position="58"/>
        <end position="133"/>
    </location>
</feature>
<dbReference type="InterPro" id="IPR050863">
    <property type="entry name" value="CenT-Element_Derived"/>
</dbReference>
<feature type="non-terminal residue" evidence="6">
    <location>
        <position position="363"/>
    </location>
</feature>
<gene>
    <name evidence="6" type="ORF">NQ318_007548</name>
</gene>
<dbReference type="GO" id="GO:0003677">
    <property type="term" value="F:DNA binding"/>
    <property type="evidence" value="ECO:0007669"/>
    <property type="project" value="UniProtKB-KW"/>
</dbReference>
<dbReference type="Gene3D" id="3.30.420.10">
    <property type="entry name" value="Ribonuclease H-like superfamily/Ribonuclease H"/>
    <property type="match status" value="1"/>
</dbReference>
<evidence type="ECO:0000259" key="5">
    <source>
        <dbReference type="PROSITE" id="PS51253"/>
    </source>
</evidence>
<name>A0AAV8YG44_9CUCU</name>
<feature type="region of interest" description="Disordered" evidence="4">
    <location>
        <begin position="42"/>
        <end position="63"/>
    </location>
</feature>
<dbReference type="SUPFAM" id="SSF46689">
    <property type="entry name" value="Homeodomain-like"/>
    <property type="match status" value="1"/>
</dbReference>
<dbReference type="Pfam" id="PF03221">
    <property type="entry name" value="HTH_Tnp_Tc5"/>
    <property type="match status" value="1"/>
</dbReference>
<sequence>MLKAKNRKFSIYSNASLQAALQAIRETGISVREASRRYGIPRATVHDKYTGKSPAEKKKTGPPPLLTVEGENKIADWAINIAKCGFPISKSDLLEAVAKLAADTGKSNSFPNGEPGVRWYKGFLKRHPEISQREAEGINRARALITEESIRSWFCALRKYLENNNFQDVLEDPTRIFNGDESGFSLCPKTGKVLGLKGWKNLYVIKSGKEKENTTVLITFNASGAICPPLVVFPYVRPPKALVDNVPRNWVIGKSESGWMTGEVFFEYIANDFNSWLTRNGVKRPILLLIDGHKSHMTLPLSQFCEQHDIILYALPPNTTHILQPADVSVFKPMKQEWKNTVKNWQKRPENSNQIITKINFCK</sequence>
<keyword evidence="7" id="KW-1185">Reference proteome</keyword>
<accession>A0AAV8YG44</accession>
<keyword evidence="2" id="KW-0238">DNA-binding</keyword>
<reference evidence="6" key="1">
    <citation type="journal article" date="2023" name="Insect Mol. Biol.">
        <title>Genome sequencing provides insights into the evolution of gene families encoding plant cell wall-degrading enzymes in longhorned beetles.</title>
        <authorList>
            <person name="Shin N.R."/>
            <person name="Okamura Y."/>
            <person name="Kirsch R."/>
            <person name="Pauchet Y."/>
        </authorList>
    </citation>
    <scope>NUCLEOTIDE SEQUENCE</scope>
    <source>
        <strain evidence="6">AMC_N1</strain>
    </source>
</reference>